<dbReference type="InterPro" id="IPR026217">
    <property type="entry name" value="Ddc1"/>
</dbReference>
<dbReference type="Gene3D" id="3.70.10.10">
    <property type="match status" value="1"/>
</dbReference>
<feature type="region of interest" description="Disordered" evidence="1">
    <location>
        <begin position="440"/>
        <end position="502"/>
    </location>
</feature>
<gene>
    <name evidence="2" type="primary">DDC1</name>
    <name evidence="2" type="ORF">FIM1_3922</name>
</gene>
<feature type="compositionally biased region" description="Low complexity" evidence="1">
    <location>
        <begin position="471"/>
        <end position="486"/>
    </location>
</feature>
<reference evidence="2 3" key="2">
    <citation type="submission" date="2019-11" db="EMBL/GenBank/DDBJ databases">
        <authorList>
            <person name="Lu H."/>
        </authorList>
    </citation>
    <scope>NUCLEOTIDE SEQUENCE [LARGE SCALE GENOMIC DNA]</scope>
    <source>
        <strain evidence="2 3">FIM1</strain>
    </source>
</reference>
<dbReference type="SUPFAM" id="SSF55979">
    <property type="entry name" value="DNA clamp"/>
    <property type="match status" value="1"/>
</dbReference>
<feature type="compositionally biased region" description="Polar residues" evidence="1">
    <location>
        <begin position="459"/>
        <end position="469"/>
    </location>
</feature>
<evidence type="ECO:0000313" key="2">
    <source>
        <dbReference type="EMBL" id="QGN17191.1"/>
    </source>
</evidence>
<proteinExistence type="predicted"/>
<protein>
    <submittedName>
        <fullName evidence="2">DNA damage checkpoint protein 1</fullName>
    </submittedName>
</protein>
<evidence type="ECO:0000313" key="3">
    <source>
        <dbReference type="Proteomes" id="UP000422736"/>
    </source>
</evidence>
<dbReference type="PRINTS" id="PR02063">
    <property type="entry name" value="DNADAMAGECP1"/>
</dbReference>
<dbReference type="PANTHER" id="PTHR15237">
    <property type="entry name" value="DNA REPAIR PROTEIN RAD9"/>
    <property type="match status" value="1"/>
</dbReference>
<evidence type="ECO:0000256" key="1">
    <source>
        <dbReference type="SAM" id="MobiDB-lite"/>
    </source>
</evidence>
<feature type="compositionally biased region" description="Basic and acidic residues" evidence="1">
    <location>
        <begin position="529"/>
        <end position="539"/>
    </location>
</feature>
<dbReference type="Pfam" id="PF04139">
    <property type="entry name" value="Rad9"/>
    <property type="match status" value="1"/>
</dbReference>
<dbReference type="PANTHER" id="PTHR15237:SF0">
    <property type="entry name" value="CELL CYCLE CHECKPOINT CONTROL PROTEIN"/>
    <property type="match status" value="1"/>
</dbReference>
<feature type="region of interest" description="Disordered" evidence="1">
    <location>
        <begin position="377"/>
        <end position="407"/>
    </location>
</feature>
<dbReference type="EMBL" id="CP015059">
    <property type="protein sequence ID" value="QGN17191.1"/>
    <property type="molecule type" value="Genomic_DNA"/>
</dbReference>
<accession>A0ABX6EZZ9</accession>
<feature type="compositionally biased region" description="Basic and acidic residues" evidence="1">
    <location>
        <begin position="397"/>
        <end position="407"/>
    </location>
</feature>
<dbReference type="Proteomes" id="UP000422736">
    <property type="component" value="Chromosome 6"/>
</dbReference>
<dbReference type="InterPro" id="IPR046938">
    <property type="entry name" value="DNA_clamp_sf"/>
</dbReference>
<name>A0ABX6EZZ9_KLUMA</name>
<dbReference type="InterPro" id="IPR007268">
    <property type="entry name" value="Rad9/Ddc1"/>
</dbReference>
<sequence length="563" mass="64552">MSFKATINDNNNQLIWGKSLSTLSQINVDVFVTITKNGIILSSMNNTDTTMAKVRFPKDFFTEFFFDPKKIVFGEAGVQQIYDCSDQLHTIYSFKINGKYLSLLSLKQEDQIKEYVLSIDNSDGCSESLANKLILKMRTNSLLNKEYQVIFDPLESIQIILSLKYKQKFLSVYNNSKETKSVDPRLMEYFKTLQNELQEDMFNKGIANEHNIVTTVKNTPLTISDEINFLSFDQSILKNFVESIMSNVIEEIKLELTRNSLNIIGFTKAIYNMKSEGYLKQAVTVTNTCSAHDLEHYCIFSIENKENGSRPSSRSSNLKKSITFKLRDFKIFLNGLNCWKTNDMIRIWFCQPGDPILFEIIKDGVILELVQVTDTDGRVEDSTPQETPTPTHTSVSPEKHISPIKKDNLVKLEKLNKPLTRQPIYPHAKRSLFVQDLDNDDEAEDEAEGHEKKFKFKRWSNQQKTPEPDSNTESQSSESTSNTHQSEPAKRMRTTVEWAGTYDKDIAERKGSYIKQIDKAAYLAGLKRQALEEPRKQTEDALELENEEMGPTQVDQPKGLFDD</sequence>
<organism evidence="2 3">
    <name type="scientific">Kluyveromyces marxianus</name>
    <name type="common">Yeast</name>
    <name type="synonym">Candida kefyr</name>
    <dbReference type="NCBI Taxonomy" id="4911"/>
    <lineage>
        <taxon>Eukaryota</taxon>
        <taxon>Fungi</taxon>
        <taxon>Dikarya</taxon>
        <taxon>Ascomycota</taxon>
        <taxon>Saccharomycotina</taxon>
        <taxon>Saccharomycetes</taxon>
        <taxon>Saccharomycetales</taxon>
        <taxon>Saccharomycetaceae</taxon>
        <taxon>Kluyveromyces</taxon>
    </lineage>
</organism>
<feature type="region of interest" description="Disordered" evidence="1">
    <location>
        <begin position="527"/>
        <end position="563"/>
    </location>
</feature>
<keyword evidence="3" id="KW-1185">Reference proteome</keyword>
<reference evidence="2 3" key="1">
    <citation type="submission" date="2016-03" db="EMBL/GenBank/DDBJ databases">
        <title>How can Kluyveromyces marxianus grow so fast - potential evolutionary course in Saccharomyces Complex revealed by comparative genomics.</title>
        <authorList>
            <person name="Mo W."/>
            <person name="Lu W."/>
            <person name="Yang X."/>
            <person name="Qi J."/>
            <person name="Lv H."/>
        </authorList>
    </citation>
    <scope>NUCLEOTIDE SEQUENCE [LARGE SCALE GENOMIC DNA]</scope>
    <source>
        <strain evidence="2 3">FIM1</strain>
    </source>
</reference>
<feature type="compositionally biased region" description="Polar residues" evidence="1">
    <location>
        <begin position="382"/>
        <end position="396"/>
    </location>
</feature>